<evidence type="ECO:0000313" key="1">
    <source>
        <dbReference type="EMBL" id="MFC7060810.1"/>
    </source>
</evidence>
<accession>A0ABW2EEP3</accession>
<reference evidence="2" key="1">
    <citation type="journal article" date="2019" name="Int. J. Syst. Evol. Microbiol.">
        <title>The Global Catalogue of Microorganisms (GCM) 10K type strain sequencing project: providing services to taxonomists for standard genome sequencing and annotation.</title>
        <authorList>
            <consortium name="The Broad Institute Genomics Platform"/>
            <consortium name="The Broad Institute Genome Sequencing Center for Infectious Disease"/>
            <person name="Wu L."/>
            <person name="Ma J."/>
        </authorList>
    </citation>
    <scope>NUCLEOTIDE SEQUENCE [LARGE SCALE GENOMIC DNA]</scope>
    <source>
        <strain evidence="2">CGMCC 4.1621</strain>
    </source>
</reference>
<dbReference type="RefSeq" id="WP_204707674.1">
    <property type="nucleotide sequence ID" value="NZ_JBHSZV010000005.1"/>
</dbReference>
<evidence type="ECO:0000313" key="2">
    <source>
        <dbReference type="Proteomes" id="UP001596410"/>
    </source>
</evidence>
<dbReference type="Proteomes" id="UP001596410">
    <property type="component" value="Unassembled WGS sequence"/>
</dbReference>
<keyword evidence="2" id="KW-1185">Reference proteome</keyword>
<gene>
    <name evidence="1" type="ORF">ACFQIC_02850</name>
</gene>
<organism evidence="1 2">
    <name type="scientific">Halobacillus seohaensis</name>
    <dbReference type="NCBI Taxonomy" id="447421"/>
    <lineage>
        <taxon>Bacteria</taxon>
        <taxon>Bacillati</taxon>
        <taxon>Bacillota</taxon>
        <taxon>Bacilli</taxon>
        <taxon>Bacillales</taxon>
        <taxon>Bacillaceae</taxon>
        <taxon>Halobacillus</taxon>
    </lineage>
</organism>
<proteinExistence type="predicted"/>
<dbReference type="EMBL" id="JBHSZV010000005">
    <property type="protein sequence ID" value="MFC7060810.1"/>
    <property type="molecule type" value="Genomic_DNA"/>
</dbReference>
<name>A0ABW2EEP3_9BACI</name>
<sequence>MDFLFPKYIITCKDVSQHKNGSVTFHSVFEILNVEDVQEEIDFYIVLGLEYSLQEEEDRSVKLTVTGSEDDTEAIEGFTLDIEPTDGSSVFAMNTIHIQGFIPTEEGIVSIFVEHKNKTITRQDVLVKEG</sequence>
<protein>
    <submittedName>
        <fullName evidence="1">Uncharacterized protein</fullName>
    </submittedName>
</protein>
<comment type="caution">
    <text evidence="1">The sequence shown here is derived from an EMBL/GenBank/DDBJ whole genome shotgun (WGS) entry which is preliminary data.</text>
</comment>